<evidence type="ECO:0000313" key="2">
    <source>
        <dbReference type="EMBL" id="OAQ99956.1"/>
    </source>
</evidence>
<evidence type="ECO:0000313" key="3">
    <source>
        <dbReference type="Proteomes" id="UP000243081"/>
    </source>
</evidence>
<dbReference type="AlphaFoldDB" id="A0A179IB91"/>
<sequence length="211" mass="22804">MRSLGAPTYPTKVQLDRLDRAPNPALYITKVQASVPHSSKPSLKPGRPSTLLLLAFVGLRELVHSHMDDDTAEAMAAAMGFSSFGAQNPQSKKRKYNPNNDAVVSIDGDERRGTSANSAPVERRRAPPANADEIALDDEVDGANDTSDTAALGAAASGHHGTNRLWYVDYYDHFSNENPWAKLEEAAGLQPISTWIPVHVNRDEAHQAPAA</sequence>
<evidence type="ECO:0000256" key="1">
    <source>
        <dbReference type="SAM" id="MobiDB-lite"/>
    </source>
</evidence>
<comment type="caution">
    <text evidence="2">The sequence shown here is derived from an EMBL/GenBank/DDBJ whole genome shotgun (WGS) entry which is preliminary data.</text>
</comment>
<dbReference type="OrthoDB" id="5419162at2759"/>
<protein>
    <submittedName>
        <fullName evidence="2">Uncharacterized protein</fullName>
    </submittedName>
</protein>
<gene>
    <name evidence="2" type="ORF">LLEC1_04026</name>
</gene>
<dbReference type="Proteomes" id="UP000243081">
    <property type="component" value="Unassembled WGS sequence"/>
</dbReference>
<keyword evidence="3" id="KW-1185">Reference proteome</keyword>
<dbReference type="EMBL" id="LUKN01001935">
    <property type="protein sequence ID" value="OAQ99956.1"/>
    <property type="molecule type" value="Genomic_DNA"/>
</dbReference>
<accession>A0A179IB91</accession>
<organism evidence="2 3">
    <name type="scientific">Cordyceps confragosa</name>
    <name type="common">Lecanicillium lecanii</name>
    <dbReference type="NCBI Taxonomy" id="2714763"/>
    <lineage>
        <taxon>Eukaryota</taxon>
        <taxon>Fungi</taxon>
        <taxon>Dikarya</taxon>
        <taxon>Ascomycota</taxon>
        <taxon>Pezizomycotina</taxon>
        <taxon>Sordariomycetes</taxon>
        <taxon>Hypocreomycetidae</taxon>
        <taxon>Hypocreales</taxon>
        <taxon>Cordycipitaceae</taxon>
        <taxon>Akanthomyces</taxon>
    </lineage>
</organism>
<proteinExistence type="predicted"/>
<feature type="region of interest" description="Disordered" evidence="1">
    <location>
        <begin position="87"/>
        <end position="131"/>
    </location>
</feature>
<name>A0A179IB91_CORDF</name>
<reference evidence="2 3" key="1">
    <citation type="submission" date="2016-03" db="EMBL/GenBank/DDBJ databases">
        <title>Fine-scale spatial genetic structure of a fungal parasite of coffee scale insects.</title>
        <authorList>
            <person name="Jackson D."/>
            <person name="Zemenick K.A."/>
            <person name="Malloure B."/>
            <person name="Quandt C.A."/>
            <person name="James T.Y."/>
        </authorList>
    </citation>
    <scope>NUCLEOTIDE SEQUENCE [LARGE SCALE GENOMIC DNA]</scope>
    <source>
        <strain evidence="2 3">UM487</strain>
    </source>
</reference>